<dbReference type="GO" id="GO:0005789">
    <property type="term" value="C:endoplasmic reticulum membrane"/>
    <property type="evidence" value="ECO:0007669"/>
    <property type="project" value="TreeGrafter"/>
</dbReference>
<protein>
    <recommendedName>
        <fullName evidence="10">Elongation of very long chain fatty acids protein</fullName>
        <ecNumber evidence="10">2.3.1.199</ecNumber>
    </recommendedName>
    <alternativeName>
        <fullName evidence="10">Very-long-chain 3-oxoacyl-CoA synthase</fullName>
    </alternativeName>
</protein>
<dbReference type="Pfam" id="PF01151">
    <property type="entry name" value="ELO"/>
    <property type="match status" value="1"/>
</dbReference>
<dbReference type="PANTHER" id="PTHR11157">
    <property type="entry name" value="FATTY ACID ACYL TRANSFERASE-RELATED"/>
    <property type="match status" value="1"/>
</dbReference>
<comment type="catalytic activity">
    <reaction evidence="10">
        <text>a very-long-chain acyl-CoA + malonyl-CoA + H(+) = a very-long-chain 3-oxoacyl-CoA + CO2 + CoA</text>
        <dbReference type="Rhea" id="RHEA:32727"/>
        <dbReference type="ChEBI" id="CHEBI:15378"/>
        <dbReference type="ChEBI" id="CHEBI:16526"/>
        <dbReference type="ChEBI" id="CHEBI:57287"/>
        <dbReference type="ChEBI" id="CHEBI:57384"/>
        <dbReference type="ChEBI" id="CHEBI:90725"/>
        <dbReference type="ChEBI" id="CHEBI:90736"/>
        <dbReference type="EC" id="2.3.1.199"/>
    </reaction>
</comment>
<evidence type="ECO:0000256" key="10">
    <source>
        <dbReference type="RuleBase" id="RU361115"/>
    </source>
</evidence>
<evidence type="ECO:0000256" key="5">
    <source>
        <dbReference type="ARBA" id="ARBA00022832"/>
    </source>
</evidence>
<evidence type="ECO:0000313" key="11">
    <source>
        <dbReference type="EMBL" id="GFT09006.1"/>
    </source>
</evidence>
<name>A0A8X6NEH2_NEPPI</name>
<evidence type="ECO:0000256" key="1">
    <source>
        <dbReference type="ARBA" id="ARBA00004141"/>
    </source>
</evidence>
<dbReference type="GO" id="GO:0034626">
    <property type="term" value="P:fatty acid elongation, polyunsaturated fatty acid"/>
    <property type="evidence" value="ECO:0007669"/>
    <property type="project" value="TreeGrafter"/>
</dbReference>
<feature type="transmembrane region" description="Helical" evidence="10">
    <location>
        <begin position="59"/>
        <end position="83"/>
    </location>
</feature>
<evidence type="ECO:0000256" key="2">
    <source>
        <dbReference type="ARBA" id="ARBA00022516"/>
    </source>
</evidence>
<evidence type="ECO:0000256" key="8">
    <source>
        <dbReference type="ARBA" id="ARBA00023136"/>
    </source>
</evidence>
<dbReference type="EMBL" id="BMAW01103418">
    <property type="protein sequence ID" value="GFT09006.1"/>
    <property type="molecule type" value="Genomic_DNA"/>
</dbReference>
<evidence type="ECO:0000256" key="3">
    <source>
        <dbReference type="ARBA" id="ARBA00022679"/>
    </source>
</evidence>
<organism evidence="11 12">
    <name type="scientific">Nephila pilipes</name>
    <name type="common">Giant wood spider</name>
    <name type="synonym">Nephila maculata</name>
    <dbReference type="NCBI Taxonomy" id="299642"/>
    <lineage>
        <taxon>Eukaryota</taxon>
        <taxon>Metazoa</taxon>
        <taxon>Ecdysozoa</taxon>
        <taxon>Arthropoda</taxon>
        <taxon>Chelicerata</taxon>
        <taxon>Arachnida</taxon>
        <taxon>Araneae</taxon>
        <taxon>Araneomorphae</taxon>
        <taxon>Entelegynae</taxon>
        <taxon>Araneoidea</taxon>
        <taxon>Nephilidae</taxon>
        <taxon>Nephila</taxon>
    </lineage>
</organism>
<keyword evidence="9 10" id="KW-0275">Fatty acid biosynthesis</keyword>
<keyword evidence="6 10" id="KW-1133">Transmembrane helix</keyword>
<keyword evidence="3 10" id="KW-0808">Transferase</keyword>
<keyword evidence="5 10" id="KW-0276">Fatty acid metabolism</keyword>
<dbReference type="OrthoDB" id="6417812at2759"/>
<keyword evidence="7 10" id="KW-0443">Lipid metabolism</keyword>
<sequence>MIPDEEYLLKYGDPRMEAYPLMDSPQINICIILAYFLCVKYIGPAWMKNREPYDLRHIMIVYNLFISVLSAWMFLNFGIYGWFTKYRFRCEPIDFSHDQDALKNMTDFNIRGERYPSYFIRIKIQMALAYPQAWFVDFYNTEPTHFDLEKSPTAPPIRIHFLLYFPI</sequence>
<dbReference type="InterPro" id="IPR002076">
    <property type="entry name" value="ELO_fam"/>
</dbReference>
<dbReference type="GO" id="GO:0019367">
    <property type="term" value="P:fatty acid elongation, saturated fatty acid"/>
    <property type="evidence" value="ECO:0007669"/>
    <property type="project" value="TreeGrafter"/>
</dbReference>
<keyword evidence="8 10" id="KW-0472">Membrane</keyword>
<dbReference type="PANTHER" id="PTHR11157:SF69">
    <property type="entry name" value="ELONGATION OF VERY LONG CHAIN FATTY ACIDS PROTEIN 7"/>
    <property type="match status" value="1"/>
</dbReference>
<dbReference type="GO" id="GO:0042761">
    <property type="term" value="P:very long-chain fatty acid biosynthetic process"/>
    <property type="evidence" value="ECO:0007669"/>
    <property type="project" value="TreeGrafter"/>
</dbReference>
<comment type="similarity">
    <text evidence="10">Belongs to the ELO family.</text>
</comment>
<comment type="subcellular location">
    <subcellularLocation>
        <location evidence="1">Membrane</location>
        <topology evidence="1">Multi-pass membrane protein</topology>
    </subcellularLocation>
</comment>
<evidence type="ECO:0000256" key="7">
    <source>
        <dbReference type="ARBA" id="ARBA00023098"/>
    </source>
</evidence>
<evidence type="ECO:0000313" key="12">
    <source>
        <dbReference type="Proteomes" id="UP000887013"/>
    </source>
</evidence>
<evidence type="ECO:0000256" key="6">
    <source>
        <dbReference type="ARBA" id="ARBA00022989"/>
    </source>
</evidence>
<evidence type="ECO:0000256" key="4">
    <source>
        <dbReference type="ARBA" id="ARBA00022692"/>
    </source>
</evidence>
<dbReference type="EC" id="2.3.1.199" evidence="10"/>
<keyword evidence="4 10" id="KW-0812">Transmembrane</keyword>
<keyword evidence="12" id="KW-1185">Reference proteome</keyword>
<dbReference type="AlphaFoldDB" id="A0A8X6NEH2"/>
<evidence type="ECO:0000256" key="9">
    <source>
        <dbReference type="ARBA" id="ARBA00023160"/>
    </source>
</evidence>
<dbReference type="GO" id="GO:0030148">
    <property type="term" value="P:sphingolipid biosynthetic process"/>
    <property type="evidence" value="ECO:0007669"/>
    <property type="project" value="TreeGrafter"/>
</dbReference>
<comment type="caution">
    <text evidence="11">The sequence shown here is derived from an EMBL/GenBank/DDBJ whole genome shotgun (WGS) entry which is preliminary data.</text>
</comment>
<gene>
    <name evidence="11" type="primary">ELOVL1_1</name>
    <name evidence="11" type="ORF">NPIL_232341</name>
</gene>
<accession>A0A8X6NEH2</accession>
<proteinExistence type="inferred from homology"/>
<keyword evidence="2 10" id="KW-0444">Lipid biosynthesis</keyword>
<feature type="transmembrane region" description="Helical" evidence="10">
    <location>
        <begin position="26"/>
        <end position="47"/>
    </location>
</feature>
<reference evidence="11" key="1">
    <citation type="submission" date="2020-08" db="EMBL/GenBank/DDBJ databases">
        <title>Multicomponent nature underlies the extraordinary mechanical properties of spider dragline silk.</title>
        <authorList>
            <person name="Kono N."/>
            <person name="Nakamura H."/>
            <person name="Mori M."/>
            <person name="Yoshida Y."/>
            <person name="Ohtoshi R."/>
            <person name="Malay A.D."/>
            <person name="Moran D.A.P."/>
            <person name="Tomita M."/>
            <person name="Numata K."/>
            <person name="Arakawa K."/>
        </authorList>
    </citation>
    <scope>NUCLEOTIDE SEQUENCE</scope>
</reference>
<comment type="caution">
    <text evidence="10">Lacks conserved residue(s) required for the propagation of feature annotation.</text>
</comment>
<dbReference type="Proteomes" id="UP000887013">
    <property type="component" value="Unassembled WGS sequence"/>
</dbReference>
<dbReference type="GO" id="GO:0009922">
    <property type="term" value="F:fatty acid elongase activity"/>
    <property type="evidence" value="ECO:0007669"/>
    <property type="project" value="UniProtKB-EC"/>
</dbReference>
<dbReference type="GO" id="GO:0034625">
    <property type="term" value="P:fatty acid elongation, monounsaturated fatty acid"/>
    <property type="evidence" value="ECO:0007669"/>
    <property type="project" value="TreeGrafter"/>
</dbReference>